<gene>
    <name evidence="1" type="primary">21</name>
    <name evidence="1" type="ORF">SEA_NICOLE72_21</name>
</gene>
<organism evidence="1 2">
    <name type="scientific">Microbacterium phage Nicole72</name>
    <dbReference type="NCBI Taxonomy" id="3062838"/>
    <lineage>
        <taxon>Viruses</taxon>
        <taxon>Duplodnaviria</taxon>
        <taxon>Heunggongvirae</taxon>
        <taxon>Uroviricota</taxon>
        <taxon>Caudoviricetes</taxon>
        <taxon>Hodgkinviridae</taxon>
        <taxon>Meganvirus</taxon>
        <taxon>Meganvirus nichole72</taxon>
    </lineage>
</organism>
<dbReference type="EMBL" id="OR159674">
    <property type="protein sequence ID" value="WKW87058.1"/>
    <property type="molecule type" value="Genomic_DNA"/>
</dbReference>
<reference evidence="1" key="1">
    <citation type="submission" date="2023-06" db="EMBL/GenBank/DDBJ databases">
        <authorList>
            <person name="Byrum C.A."/>
            <person name="Fullante V.A."/>
            <person name="Ghosh G."/>
            <person name="Ivey A.L."/>
            <person name="Joby C.P."/>
            <person name="Johnson E."/>
            <person name="Kamil H.A."/>
            <person name="Martinez L."/>
            <person name="Tutelo G.A."/>
            <person name="Wilson D."/>
            <person name="Ziegler A.J."/>
            <person name="Garlena R.A."/>
            <person name="Russell D.A."/>
            <person name="Jacobs-Sera D."/>
            <person name="Hatfull G.F."/>
        </authorList>
    </citation>
    <scope>NUCLEOTIDE SEQUENCE</scope>
</reference>
<dbReference type="Proteomes" id="UP001654554">
    <property type="component" value="Segment"/>
</dbReference>
<accession>A0ACD4UHI0</accession>
<name>A0ACD4UHI0_9CAUD</name>
<protein>
    <submittedName>
        <fullName evidence="1">Uncharacterized protein</fullName>
    </submittedName>
</protein>
<evidence type="ECO:0000313" key="1">
    <source>
        <dbReference type="EMBL" id="WKW87058.1"/>
    </source>
</evidence>
<keyword evidence="2" id="KW-1185">Reference proteome</keyword>
<proteinExistence type="predicted"/>
<sequence>MACGCNKGKTDSQAARTQRAQDNAARRQPEPAPQMQGARARTVPVMQGGQQSFSLQSGDKTARFGSALERDAAQARLRSRV</sequence>
<evidence type="ECO:0000313" key="2">
    <source>
        <dbReference type="Proteomes" id="UP001654554"/>
    </source>
</evidence>